<dbReference type="RefSeq" id="WP_210656560.1">
    <property type="nucleotide sequence ID" value="NZ_JAGKQQ010000001.1"/>
</dbReference>
<dbReference type="SUPFAM" id="SSF48695">
    <property type="entry name" value="Multiheme cytochromes"/>
    <property type="match status" value="1"/>
</dbReference>
<reference evidence="3 4" key="1">
    <citation type="submission" date="2021-04" db="EMBL/GenBank/DDBJ databases">
        <authorList>
            <person name="Ivanova A."/>
        </authorList>
    </citation>
    <scope>NUCLEOTIDE SEQUENCE [LARGE SCALE GENOMIC DNA]</scope>
    <source>
        <strain evidence="3 4">G18</strain>
    </source>
</reference>
<comment type="caution">
    <text evidence="3">The sequence shown here is derived from an EMBL/GenBank/DDBJ whole genome shotgun (WGS) entry which is preliminary data.</text>
</comment>
<proteinExistence type="predicted"/>
<feature type="region of interest" description="Disordered" evidence="2">
    <location>
        <begin position="352"/>
        <end position="372"/>
    </location>
</feature>
<evidence type="ECO:0000256" key="1">
    <source>
        <dbReference type="ARBA" id="ARBA00022729"/>
    </source>
</evidence>
<sequence length="542" mass="58461">MPRSPSRDLSDRFTGKRGYFRRPDALRRGKIALGWVALFAAGTWAAVDVAKPAARVQYSHSHGPLANPHASFDDNCAACHVAHGLSDLGPVSIFKARDRWHDLTCEKCHSGPKHHDSATADARAFHDRCSNCHHDHNGRLNSLVRLADKDCNQCHANLGKWHDSAKSKAGKPYQNEITNFVKDHPEFRSLDTSANPRTLKFSHAVHMSPGQAYTADGKEAITAKRLRELGGDAAVARYAPGAAPDAKVQLQCASCHALDSGTGSPGFNSLKDTLAKDDPTRALLPPRAEGAYFLPVNFEAHCRSCHPQKANEGVSEAGGKKYEVPRFDVPHRKQPADLIADLKAGYLKGLSDSGHPALNQPPELGGKLDAPPKNLAPRTLGEEAERLAGLAEGLLFEPAGSCAKCHTVTPGADPKAKPRVAAVPDRTVWFKHAKFNHASHRGATCATCHPNTGAEYISKVEADKPEPVQIVGINTCRACHSPLGTKIKTPDNVEILGGGARHNCTDCHRYHNGDHPLQGRGAPARDASKPLDLFDWLKGSSK</sequence>
<evidence type="ECO:0000256" key="2">
    <source>
        <dbReference type="SAM" id="MobiDB-lite"/>
    </source>
</evidence>
<organism evidence="3 4">
    <name type="scientific">Gemmata palustris</name>
    <dbReference type="NCBI Taxonomy" id="2822762"/>
    <lineage>
        <taxon>Bacteria</taxon>
        <taxon>Pseudomonadati</taxon>
        <taxon>Planctomycetota</taxon>
        <taxon>Planctomycetia</taxon>
        <taxon>Gemmatales</taxon>
        <taxon>Gemmataceae</taxon>
        <taxon>Gemmata</taxon>
    </lineage>
</organism>
<dbReference type="InterPro" id="IPR036280">
    <property type="entry name" value="Multihaem_cyt_sf"/>
</dbReference>
<dbReference type="Gene3D" id="3.90.10.10">
    <property type="entry name" value="Cytochrome C3"/>
    <property type="match status" value="2"/>
</dbReference>
<evidence type="ECO:0000313" key="3">
    <source>
        <dbReference type="EMBL" id="MBP3957476.1"/>
    </source>
</evidence>
<dbReference type="EMBL" id="JAGKQQ010000001">
    <property type="protein sequence ID" value="MBP3957476.1"/>
    <property type="molecule type" value="Genomic_DNA"/>
</dbReference>
<keyword evidence="1" id="KW-0732">Signal</keyword>
<name>A0ABS5BUY6_9BACT</name>
<evidence type="ECO:0008006" key="5">
    <source>
        <dbReference type="Google" id="ProtNLM"/>
    </source>
</evidence>
<dbReference type="Proteomes" id="UP000676565">
    <property type="component" value="Unassembled WGS sequence"/>
</dbReference>
<accession>A0ABS5BUY6</accession>
<gene>
    <name evidence="3" type="ORF">J8F10_19690</name>
</gene>
<keyword evidence="4" id="KW-1185">Reference proteome</keyword>
<dbReference type="CDD" id="cd08168">
    <property type="entry name" value="Cytochrom_C3"/>
    <property type="match status" value="2"/>
</dbReference>
<evidence type="ECO:0000313" key="4">
    <source>
        <dbReference type="Proteomes" id="UP000676565"/>
    </source>
</evidence>
<dbReference type="PANTHER" id="PTHR35038">
    <property type="entry name" value="DISSIMILATORY SULFITE REDUCTASE SIRA"/>
    <property type="match status" value="1"/>
</dbReference>
<dbReference type="InterPro" id="IPR051829">
    <property type="entry name" value="Multiheme_Cytochr_ET"/>
</dbReference>
<protein>
    <recommendedName>
        <fullName evidence="5">Doubled CXXCH motif domain-containing protein</fullName>
    </recommendedName>
</protein>